<dbReference type="CDD" id="cd07818">
    <property type="entry name" value="SRPBCC_1"/>
    <property type="match status" value="1"/>
</dbReference>
<evidence type="ECO:0000313" key="1">
    <source>
        <dbReference type="EMBL" id="GLK92083.1"/>
    </source>
</evidence>
<comment type="caution">
    <text evidence="1">The sequence shown here is derived from an EMBL/GenBank/DDBJ whole genome shotgun (WGS) entry which is preliminary data.</text>
</comment>
<reference evidence="1" key="2">
    <citation type="submission" date="2023-01" db="EMBL/GenBank/DDBJ databases">
        <authorList>
            <person name="Sun Q."/>
            <person name="Evtushenko L."/>
        </authorList>
    </citation>
    <scope>NUCLEOTIDE SEQUENCE</scope>
    <source>
        <strain evidence="1">VKM B-2935</strain>
    </source>
</reference>
<dbReference type="Gene3D" id="3.30.530.20">
    <property type="match status" value="1"/>
</dbReference>
<organism evidence="1 2">
    <name type="scientific">Pseudomonas turukhanskensis</name>
    <dbReference type="NCBI Taxonomy" id="1806536"/>
    <lineage>
        <taxon>Bacteria</taxon>
        <taxon>Pseudomonadati</taxon>
        <taxon>Pseudomonadota</taxon>
        <taxon>Gammaproteobacteria</taxon>
        <taxon>Pseudomonadales</taxon>
        <taxon>Pseudomonadaceae</taxon>
        <taxon>Pseudomonas</taxon>
    </lineage>
</organism>
<evidence type="ECO:0008006" key="3">
    <source>
        <dbReference type="Google" id="ProtNLM"/>
    </source>
</evidence>
<proteinExistence type="predicted"/>
<accession>A0A9W6NID6</accession>
<dbReference type="Proteomes" id="UP001143328">
    <property type="component" value="Unassembled WGS sequence"/>
</dbReference>
<dbReference type="RefSeq" id="WP_271198361.1">
    <property type="nucleotide sequence ID" value="NZ_BSFN01000034.1"/>
</dbReference>
<name>A0A9W6NID6_9PSED</name>
<dbReference type="InterPro" id="IPR023393">
    <property type="entry name" value="START-like_dom_sf"/>
</dbReference>
<dbReference type="SUPFAM" id="SSF55961">
    <property type="entry name" value="Bet v1-like"/>
    <property type="match status" value="1"/>
</dbReference>
<evidence type="ECO:0000313" key="2">
    <source>
        <dbReference type="Proteomes" id="UP001143328"/>
    </source>
</evidence>
<protein>
    <recommendedName>
        <fullName evidence="3">Polyketide cyclase</fullName>
    </recommendedName>
</protein>
<keyword evidence="2" id="KW-1185">Reference proteome</keyword>
<gene>
    <name evidence="1" type="ORF">GCM10017655_51470</name>
</gene>
<sequence length="176" mass="19460">MLNLVIIALVVTLGGLLLVVSRQPDTFHVERSRSIAAPRDKVFAHINDFHLWQQWSPWARLDPAMQVSYSGPDTGVGATQSWVGNNQVGQGSSTIVESRPSELVRLKLAFLKPFKANNDVVFTLLPEGDKVRVTWAMSGSKNLLMKGMHMVMDMDKLCGQAFEQGLAQLEVQAQQA</sequence>
<reference evidence="1" key="1">
    <citation type="journal article" date="2014" name="Int. J. Syst. Evol. Microbiol.">
        <title>Complete genome sequence of Corynebacterium casei LMG S-19264T (=DSM 44701T), isolated from a smear-ripened cheese.</title>
        <authorList>
            <consortium name="US DOE Joint Genome Institute (JGI-PGF)"/>
            <person name="Walter F."/>
            <person name="Albersmeier A."/>
            <person name="Kalinowski J."/>
            <person name="Ruckert C."/>
        </authorList>
    </citation>
    <scope>NUCLEOTIDE SEQUENCE</scope>
    <source>
        <strain evidence="1">VKM B-2935</strain>
    </source>
</reference>
<dbReference type="Pfam" id="PF10604">
    <property type="entry name" value="Polyketide_cyc2"/>
    <property type="match status" value="1"/>
</dbReference>
<dbReference type="InterPro" id="IPR019587">
    <property type="entry name" value="Polyketide_cyclase/dehydratase"/>
</dbReference>
<dbReference type="AlphaFoldDB" id="A0A9W6NID6"/>
<dbReference type="EMBL" id="BSFN01000034">
    <property type="protein sequence ID" value="GLK92083.1"/>
    <property type="molecule type" value="Genomic_DNA"/>
</dbReference>